<feature type="region of interest" description="Disordered" evidence="1">
    <location>
        <begin position="33"/>
        <end position="104"/>
    </location>
</feature>
<keyword evidence="3" id="KW-1185">Reference proteome</keyword>
<feature type="compositionally biased region" description="Polar residues" evidence="1">
    <location>
        <begin position="49"/>
        <end position="59"/>
    </location>
</feature>
<protein>
    <recommendedName>
        <fullName evidence="4">Secreted protein</fullName>
    </recommendedName>
</protein>
<reference evidence="2" key="1">
    <citation type="submission" date="2020-07" db="EMBL/GenBank/DDBJ databases">
        <authorList>
            <person name="Tarantini F.S."/>
            <person name="Hong K.W."/>
            <person name="Chan K.G."/>
        </authorList>
    </citation>
    <scope>NUCLEOTIDE SEQUENCE</scope>
    <source>
        <strain evidence="2">32-07</strain>
    </source>
</reference>
<evidence type="ECO:0000256" key="1">
    <source>
        <dbReference type="SAM" id="MobiDB-lite"/>
    </source>
</evidence>
<dbReference type="Proteomes" id="UP001049518">
    <property type="component" value="Chromosome"/>
</dbReference>
<evidence type="ECO:0008006" key="4">
    <source>
        <dbReference type="Google" id="ProtNLM"/>
    </source>
</evidence>
<accession>A0ABX8R1G9</accession>
<sequence length="167" mass="17496">MSYVAPWAGVTALAVTFSWLGVRGVVRDTVSERSATPPMAGPVIHASPSVPQGPTSIGSPTVRPGPAAGQDRAPTPTPEKAPARPDASGTPRPAGKVRSYATRGGQAAMSFTGGRVRLVSATPNPGYETRVTEAGGWLRVDFLTDKRTSSVVATWYDQPATVKVYEY</sequence>
<proteinExistence type="predicted"/>
<gene>
    <name evidence="2" type="ORF">AGRA3207_006355</name>
</gene>
<evidence type="ECO:0000313" key="3">
    <source>
        <dbReference type="Proteomes" id="UP001049518"/>
    </source>
</evidence>
<organism evidence="2 3">
    <name type="scientific">Actinomadura graeca</name>
    <dbReference type="NCBI Taxonomy" id="2750812"/>
    <lineage>
        <taxon>Bacteria</taxon>
        <taxon>Bacillati</taxon>
        <taxon>Actinomycetota</taxon>
        <taxon>Actinomycetes</taxon>
        <taxon>Streptosporangiales</taxon>
        <taxon>Thermomonosporaceae</taxon>
        <taxon>Actinomadura</taxon>
    </lineage>
</organism>
<dbReference type="RefSeq" id="WP_231330838.1">
    <property type="nucleotide sequence ID" value="NZ_CP059572.1"/>
</dbReference>
<name>A0ABX8R1G9_9ACTN</name>
<evidence type="ECO:0000313" key="2">
    <source>
        <dbReference type="EMBL" id="QXJ24936.1"/>
    </source>
</evidence>
<dbReference type="EMBL" id="CP059572">
    <property type="protein sequence ID" value="QXJ24936.1"/>
    <property type="molecule type" value="Genomic_DNA"/>
</dbReference>